<dbReference type="EMBL" id="AE017194">
    <property type="protein sequence ID" value="AAS41055.1"/>
    <property type="molecule type" value="Genomic_DNA"/>
</dbReference>
<keyword evidence="5 9" id="KW-0812">Transmembrane</keyword>
<gene>
    <name evidence="10" type="ordered locus">BCE_2134</name>
</gene>
<evidence type="ECO:0000256" key="5">
    <source>
        <dbReference type="ARBA" id="ARBA00022692"/>
    </source>
</evidence>
<comment type="function">
    <text evidence="9">Component of the transport system for branched-chain amino acids.</text>
</comment>
<keyword evidence="6 9" id="KW-0029">Amino-acid transport</keyword>
<keyword evidence="3 9" id="KW-0813">Transport</keyword>
<evidence type="ECO:0000256" key="4">
    <source>
        <dbReference type="ARBA" id="ARBA00022475"/>
    </source>
</evidence>
<dbReference type="GO" id="GO:0005304">
    <property type="term" value="F:L-valine transmembrane transporter activity"/>
    <property type="evidence" value="ECO:0007669"/>
    <property type="project" value="TreeGrafter"/>
</dbReference>
<dbReference type="KEGG" id="bca:BCE_2134"/>
<evidence type="ECO:0000313" key="10">
    <source>
        <dbReference type="EMBL" id="AAS41055.1"/>
    </source>
</evidence>
<comment type="caution">
    <text evidence="9">Lacks conserved residue(s) required for the propagation of feature annotation.</text>
</comment>
<dbReference type="GO" id="GO:0015188">
    <property type="term" value="F:L-isoleucine transmembrane transporter activity"/>
    <property type="evidence" value="ECO:0007669"/>
    <property type="project" value="TreeGrafter"/>
</dbReference>
<dbReference type="Pfam" id="PF05525">
    <property type="entry name" value="Branch_AA_trans"/>
    <property type="match status" value="1"/>
</dbReference>
<dbReference type="GO" id="GO:0005886">
    <property type="term" value="C:plasma membrane"/>
    <property type="evidence" value="ECO:0007669"/>
    <property type="project" value="UniProtKB-SubCell"/>
</dbReference>
<comment type="similarity">
    <text evidence="2 9">Belongs to the branched chain amino acid transporter family.</text>
</comment>
<evidence type="ECO:0000256" key="2">
    <source>
        <dbReference type="ARBA" id="ARBA00008540"/>
    </source>
</evidence>
<dbReference type="InterPro" id="IPR004685">
    <property type="entry name" value="Brnchd-chn_aa_trnsp_Livcs"/>
</dbReference>
<accession>Q739K6</accession>
<evidence type="ECO:0000256" key="6">
    <source>
        <dbReference type="ARBA" id="ARBA00022970"/>
    </source>
</evidence>
<keyword evidence="4" id="KW-1003">Cell membrane</keyword>
<dbReference type="PANTHER" id="PTHR30588:SF8">
    <property type="entry name" value="BRANCHED-CHAIN AMINO ACID PERMEASE BRAB"/>
    <property type="match status" value="1"/>
</dbReference>
<evidence type="ECO:0000256" key="7">
    <source>
        <dbReference type="ARBA" id="ARBA00022989"/>
    </source>
</evidence>
<evidence type="ECO:0000256" key="3">
    <source>
        <dbReference type="ARBA" id="ARBA00022448"/>
    </source>
</evidence>
<name>Q739K6_BACC1</name>
<dbReference type="HOGENOM" id="CLU_2876113_0_0_9"/>
<keyword evidence="8 9" id="KW-0472">Membrane</keyword>
<evidence type="ECO:0000256" key="1">
    <source>
        <dbReference type="ARBA" id="ARBA00004651"/>
    </source>
</evidence>
<dbReference type="GO" id="GO:0015818">
    <property type="term" value="P:isoleucine transport"/>
    <property type="evidence" value="ECO:0007669"/>
    <property type="project" value="TreeGrafter"/>
</dbReference>
<evidence type="ECO:0000256" key="9">
    <source>
        <dbReference type="RuleBase" id="RU362122"/>
    </source>
</evidence>
<organism evidence="10 11">
    <name type="scientific">Bacillus cereus (strain ATCC 10987 / NRS 248)</name>
    <dbReference type="NCBI Taxonomy" id="222523"/>
    <lineage>
        <taxon>Bacteria</taxon>
        <taxon>Bacillati</taxon>
        <taxon>Bacillota</taxon>
        <taxon>Bacilli</taxon>
        <taxon>Bacillales</taxon>
        <taxon>Bacillaceae</taxon>
        <taxon>Bacillus</taxon>
        <taxon>Bacillus cereus group</taxon>
    </lineage>
</organism>
<sequence length="63" mass="6957">MLISFFNGLESAKIKIDAISNVLQMLPLYKEGIGWLIPSCIGGILGFFFYKSNESSELQKKGA</sequence>
<reference evidence="10 11" key="1">
    <citation type="journal article" date="2004" name="Nucleic Acids Res.">
        <title>The genome sequence of Bacillus cereus ATCC 10987 reveals metabolic adaptations and a large plasmid related to Bacillus anthracis pXO1.</title>
        <authorList>
            <person name="Rasko D.A."/>
            <person name="Ravel J."/>
            <person name="Okstad O.A."/>
            <person name="Helgason E."/>
            <person name="Cer R.Z."/>
            <person name="Jiang L."/>
            <person name="Shores K.A."/>
            <person name="Fouts D.E."/>
            <person name="Tourasse N.J."/>
            <person name="Angiuoli S.V."/>
            <person name="Kolonay J."/>
            <person name="Nelson W.C."/>
            <person name="Kolsto A.-B."/>
            <person name="Fraser C.M."/>
            <person name="Read T.D."/>
        </authorList>
    </citation>
    <scope>NUCLEOTIDE SEQUENCE [LARGE SCALE GENOMIC DNA]</scope>
    <source>
        <strain evidence="11">ATCC 10987 / NRS 248</strain>
    </source>
</reference>
<dbReference type="GO" id="GO:0015820">
    <property type="term" value="P:L-leucine transport"/>
    <property type="evidence" value="ECO:0007669"/>
    <property type="project" value="TreeGrafter"/>
</dbReference>
<dbReference type="PANTHER" id="PTHR30588">
    <property type="entry name" value="BRANCHED-CHAIN AMINO ACID TRANSPORT SYSTEM 2 CARRIER PROTEIN"/>
    <property type="match status" value="1"/>
</dbReference>
<comment type="subcellular location">
    <subcellularLocation>
        <location evidence="1 9">Cell membrane</location>
        <topology evidence="1 9">Multi-pass membrane protein</topology>
    </subcellularLocation>
</comment>
<feature type="transmembrane region" description="Helical" evidence="9">
    <location>
        <begin position="32"/>
        <end position="50"/>
    </location>
</feature>
<dbReference type="AlphaFoldDB" id="Q739K6"/>
<dbReference type="GO" id="GO:0015190">
    <property type="term" value="F:L-leucine transmembrane transporter activity"/>
    <property type="evidence" value="ECO:0007669"/>
    <property type="project" value="TreeGrafter"/>
</dbReference>
<dbReference type="Proteomes" id="UP000002527">
    <property type="component" value="Chromosome"/>
</dbReference>
<evidence type="ECO:0000313" key="11">
    <source>
        <dbReference type="Proteomes" id="UP000002527"/>
    </source>
</evidence>
<protein>
    <recommendedName>
        <fullName evidence="9">Branched-chain amino acid transport system carrier protein</fullName>
    </recommendedName>
</protein>
<evidence type="ECO:0000256" key="8">
    <source>
        <dbReference type="ARBA" id="ARBA00023136"/>
    </source>
</evidence>
<keyword evidence="7 9" id="KW-1133">Transmembrane helix</keyword>
<proteinExistence type="inferred from homology"/>